<dbReference type="Proteomes" id="UP000504608">
    <property type="component" value="Unplaced"/>
</dbReference>
<dbReference type="RefSeq" id="XP_022978494.1">
    <property type="nucleotide sequence ID" value="XM_023122726.1"/>
</dbReference>
<dbReference type="InterPro" id="IPR045849">
    <property type="entry name" value="IP5P_plant"/>
</dbReference>
<dbReference type="GO" id="GO:0046856">
    <property type="term" value="P:phosphatidylinositol dephosphorylation"/>
    <property type="evidence" value="ECO:0007669"/>
    <property type="project" value="InterPro"/>
</dbReference>
<organism evidence="4 5">
    <name type="scientific">Cucurbita maxima</name>
    <name type="common">Pumpkin</name>
    <name type="synonym">Winter squash</name>
    <dbReference type="NCBI Taxonomy" id="3661"/>
    <lineage>
        <taxon>Eukaryota</taxon>
        <taxon>Viridiplantae</taxon>
        <taxon>Streptophyta</taxon>
        <taxon>Embryophyta</taxon>
        <taxon>Tracheophyta</taxon>
        <taxon>Spermatophyta</taxon>
        <taxon>Magnoliopsida</taxon>
        <taxon>eudicotyledons</taxon>
        <taxon>Gunneridae</taxon>
        <taxon>Pentapetalae</taxon>
        <taxon>rosids</taxon>
        <taxon>fabids</taxon>
        <taxon>Cucurbitales</taxon>
        <taxon>Cucurbitaceae</taxon>
        <taxon>Cucurbiteae</taxon>
        <taxon>Cucurbita</taxon>
    </lineage>
</organism>
<reference evidence="5" key="1">
    <citation type="submission" date="2025-08" db="UniProtKB">
        <authorList>
            <consortium name="RefSeq"/>
        </authorList>
    </citation>
    <scope>IDENTIFICATION</scope>
    <source>
        <tissue evidence="5">Young leaves</tissue>
    </source>
</reference>
<dbReference type="GeneID" id="111478454"/>
<name>A0A6J1IU67_CUCMA</name>
<dbReference type="InterPro" id="IPR036691">
    <property type="entry name" value="Endo/exonu/phosph_ase_sf"/>
</dbReference>
<dbReference type="PANTHER" id="PTHR45666:SF3">
    <property type="entry name" value="TYPE I INOSITOL POLYPHOSPHATE 5-PHOSPHATASE 5"/>
    <property type="match status" value="1"/>
</dbReference>
<dbReference type="GO" id="GO:0004439">
    <property type="term" value="F:phosphatidylinositol-4,5-bisphosphate 5-phosphatase activity"/>
    <property type="evidence" value="ECO:0007669"/>
    <property type="project" value="TreeGrafter"/>
</dbReference>
<evidence type="ECO:0000256" key="1">
    <source>
        <dbReference type="ARBA" id="ARBA00010768"/>
    </source>
</evidence>
<dbReference type="GO" id="GO:0004445">
    <property type="term" value="F:inositol-polyphosphate 5-phosphatase activity"/>
    <property type="evidence" value="ECO:0007669"/>
    <property type="project" value="InterPro"/>
</dbReference>
<dbReference type="GO" id="GO:0034485">
    <property type="term" value="F:phosphatidylinositol-3,4,5-trisphosphate 5-phosphatase activity"/>
    <property type="evidence" value="ECO:0007669"/>
    <property type="project" value="TreeGrafter"/>
</dbReference>
<accession>A0A6J1IU67</accession>
<evidence type="ECO:0000259" key="3">
    <source>
        <dbReference type="SMART" id="SM00128"/>
    </source>
</evidence>
<evidence type="ECO:0000256" key="2">
    <source>
        <dbReference type="ARBA" id="ARBA00022801"/>
    </source>
</evidence>
<proteinExistence type="inferred from homology"/>
<evidence type="ECO:0000313" key="4">
    <source>
        <dbReference type="Proteomes" id="UP000504608"/>
    </source>
</evidence>
<dbReference type="SMART" id="SM00128">
    <property type="entry name" value="IPPc"/>
    <property type="match status" value="1"/>
</dbReference>
<feature type="domain" description="Inositol polyphosphate-related phosphatase" evidence="3">
    <location>
        <begin position="15"/>
        <end position="345"/>
    </location>
</feature>
<keyword evidence="4" id="KW-1185">Reference proteome</keyword>
<evidence type="ECO:0000313" key="5">
    <source>
        <dbReference type="RefSeq" id="XP_022978494.1"/>
    </source>
</evidence>
<dbReference type="SUPFAM" id="SSF56219">
    <property type="entry name" value="DNase I-like"/>
    <property type="match status" value="1"/>
</dbReference>
<gene>
    <name evidence="5" type="primary">LOC111478454</name>
</gene>
<dbReference type="Gene3D" id="3.60.10.10">
    <property type="entry name" value="Endonuclease/exonuclease/phosphatase"/>
    <property type="match status" value="1"/>
</dbReference>
<protein>
    <submittedName>
        <fullName evidence="5">Type I inositol polyphosphate 5-phosphatase 5 isoform X2</fullName>
    </submittedName>
</protein>
<dbReference type="InterPro" id="IPR000300">
    <property type="entry name" value="IPPc"/>
</dbReference>
<dbReference type="PANTHER" id="PTHR45666">
    <property type="entry name" value="TYPE IV INOSITOL POLYPHOSPHATE 5-PHOSPHATASE 9"/>
    <property type="match status" value="1"/>
</dbReference>
<dbReference type="AlphaFoldDB" id="A0A6J1IU67"/>
<keyword evidence="2" id="KW-0378">Hydrolase</keyword>
<comment type="similarity">
    <text evidence="1">Belongs to the inositol polyphosphate 5-phosphatase family.</text>
</comment>
<dbReference type="Pfam" id="PF22669">
    <property type="entry name" value="Exo_endo_phos2"/>
    <property type="match status" value="1"/>
</dbReference>
<sequence>MSMFEPSLTPPNETKNYRIFAGTWNVGGRTPNDGMNVEDFLQVEECADIYVIGFQEIVPLNAGNVLVLEDNEPAAKWLGLIDKAINKPNTLSNSDISSSKSVDEDNTKYKLIASKQMVGLFLSVWAQQELIPHIAHLRVSTVRRGIMCRLGNKGCISISMSVHETSFCFVCSHLASGEKEGDELRRNLDAAEILKGTQFPKICKNPYRRASERIMDHDRIIWLGDLNYRVTLSYEDTRTLIDDNDWDRLLHNDQLTVEREAGRVFVGFSEGRIQFAPTYKYIQNSDSYAGETAKTKKKRRTPSWCDRILWRGNGIEQVCYVRGESRFSDHRPVCGVFWVAVEVRNRSNKFRKGHSCLTPKVQLEEHVIPERRSSFYGF</sequence>